<evidence type="ECO:0000256" key="1">
    <source>
        <dbReference type="SAM" id="SignalP"/>
    </source>
</evidence>
<proteinExistence type="predicted"/>
<feature type="signal peptide" evidence="1">
    <location>
        <begin position="1"/>
        <end position="19"/>
    </location>
</feature>
<dbReference type="Proteomes" id="UP000324767">
    <property type="component" value="Unassembled WGS sequence"/>
</dbReference>
<name>A0A5M8PTG4_9LECA</name>
<evidence type="ECO:0000313" key="3">
    <source>
        <dbReference type="Proteomes" id="UP000324767"/>
    </source>
</evidence>
<comment type="caution">
    <text evidence="2">The sequence shown here is derived from an EMBL/GenBank/DDBJ whole genome shotgun (WGS) entry which is preliminary data.</text>
</comment>
<gene>
    <name evidence="2" type="ORF">FRX48_04437</name>
</gene>
<evidence type="ECO:0000313" key="2">
    <source>
        <dbReference type="EMBL" id="KAA6412285.1"/>
    </source>
</evidence>
<sequence>MHISSTLVYSLPLFVLTLGLTLPPDLLSLHPRTQQQCGNAPATIAGSMLSPRNPSTTFAPALNLRMLPGGSAVVWCQPGSRTFVVVDMSYVAGSLAAGSHFRDLLTACLNIISYEIETTHDGPIDGGIFERISLTSSLALHVWNANNHQITYGVLRAAVSALLDYIQQRGWGYCTFSIFDGPTQVGSGQLR</sequence>
<feature type="chain" id="PRO_5024456068" evidence="1">
    <location>
        <begin position="20"/>
        <end position="191"/>
    </location>
</feature>
<protein>
    <submittedName>
        <fullName evidence="2">Uncharacterized protein</fullName>
    </submittedName>
</protein>
<keyword evidence="1" id="KW-0732">Signal</keyword>
<organism evidence="2 3">
    <name type="scientific">Lasallia pustulata</name>
    <dbReference type="NCBI Taxonomy" id="136370"/>
    <lineage>
        <taxon>Eukaryota</taxon>
        <taxon>Fungi</taxon>
        <taxon>Dikarya</taxon>
        <taxon>Ascomycota</taxon>
        <taxon>Pezizomycotina</taxon>
        <taxon>Lecanoromycetes</taxon>
        <taxon>OSLEUM clade</taxon>
        <taxon>Umbilicariomycetidae</taxon>
        <taxon>Umbilicariales</taxon>
        <taxon>Umbilicariaceae</taxon>
        <taxon>Lasallia</taxon>
    </lineage>
</organism>
<dbReference type="OrthoDB" id="5367786at2759"/>
<reference evidence="2 3" key="1">
    <citation type="submission" date="2019-09" db="EMBL/GenBank/DDBJ databases">
        <title>The hologenome of the rock-dwelling lichen Lasallia pustulata.</title>
        <authorList>
            <person name="Greshake Tzovaras B."/>
            <person name="Segers F."/>
            <person name="Bicker A."/>
            <person name="Dal Grande F."/>
            <person name="Otte J."/>
            <person name="Hankeln T."/>
            <person name="Schmitt I."/>
            <person name="Ebersberger I."/>
        </authorList>
    </citation>
    <scope>NUCLEOTIDE SEQUENCE [LARGE SCALE GENOMIC DNA]</scope>
    <source>
        <strain evidence="2">A1-1</strain>
    </source>
</reference>
<dbReference type="EMBL" id="VXIT01000006">
    <property type="protein sequence ID" value="KAA6412285.1"/>
    <property type="molecule type" value="Genomic_DNA"/>
</dbReference>
<dbReference type="AlphaFoldDB" id="A0A5M8PTG4"/>
<accession>A0A5M8PTG4</accession>